<comment type="caution">
    <text evidence="3">The sequence shown here is derived from an EMBL/GenBank/DDBJ whole genome shotgun (WGS) entry which is preliminary data.</text>
</comment>
<organism evidence="3 4">
    <name type="scientific">Lederbergia graminis</name>
    <dbReference type="NCBI Taxonomy" id="735518"/>
    <lineage>
        <taxon>Bacteria</taxon>
        <taxon>Bacillati</taxon>
        <taxon>Bacillota</taxon>
        <taxon>Bacilli</taxon>
        <taxon>Bacillales</taxon>
        <taxon>Bacillaceae</taxon>
        <taxon>Lederbergia</taxon>
    </lineage>
</organism>
<keyword evidence="4" id="KW-1185">Reference proteome</keyword>
<evidence type="ECO:0000313" key="3">
    <source>
        <dbReference type="EMBL" id="MFC5464654.1"/>
    </source>
</evidence>
<dbReference type="EMBL" id="JBHSMC010000010">
    <property type="protein sequence ID" value="MFC5464654.1"/>
    <property type="molecule type" value="Genomic_DNA"/>
</dbReference>
<feature type="domain" description="Pesticidal crystal protein Cry22Aa Ig-like" evidence="2">
    <location>
        <begin position="538"/>
        <end position="610"/>
    </location>
</feature>
<dbReference type="Proteomes" id="UP001596147">
    <property type="component" value="Unassembled WGS sequence"/>
</dbReference>
<dbReference type="Gene3D" id="2.60.120.260">
    <property type="entry name" value="Galactose-binding domain-like"/>
    <property type="match status" value="1"/>
</dbReference>
<dbReference type="SUPFAM" id="SSF50939">
    <property type="entry name" value="Sialidases"/>
    <property type="match status" value="1"/>
</dbReference>
<evidence type="ECO:0000259" key="1">
    <source>
        <dbReference type="Pfam" id="PF13810"/>
    </source>
</evidence>
<dbReference type="Pfam" id="PF16403">
    <property type="entry name" value="Bact_surface_Ig-like"/>
    <property type="match status" value="1"/>
</dbReference>
<accession>A0ABW0LFU3</accession>
<dbReference type="Pfam" id="PF13810">
    <property type="entry name" value="DUF4185"/>
    <property type="match status" value="1"/>
</dbReference>
<dbReference type="Gene3D" id="2.120.10.10">
    <property type="match status" value="1"/>
</dbReference>
<dbReference type="Gene3D" id="2.60.40.10">
    <property type="entry name" value="Immunoglobulins"/>
    <property type="match status" value="1"/>
</dbReference>
<protein>
    <submittedName>
        <fullName evidence="3">DUF4185 domain-containing protein</fullName>
    </submittedName>
</protein>
<dbReference type="InterPro" id="IPR036278">
    <property type="entry name" value="Sialidase_sf"/>
</dbReference>
<gene>
    <name evidence="3" type="ORF">ACFPM4_07800</name>
</gene>
<evidence type="ECO:0000259" key="2">
    <source>
        <dbReference type="Pfam" id="PF16403"/>
    </source>
</evidence>
<name>A0ABW0LFU3_9BACI</name>
<dbReference type="InterPro" id="IPR025442">
    <property type="entry name" value="DUF4185"/>
</dbReference>
<proteinExistence type="predicted"/>
<reference evidence="4" key="1">
    <citation type="journal article" date="2019" name="Int. J. Syst. Evol. Microbiol.">
        <title>The Global Catalogue of Microorganisms (GCM) 10K type strain sequencing project: providing services to taxonomists for standard genome sequencing and annotation.</title>
        <authorList>
            <consortium name="The Broad Institute Genomics Platform"/>
            <consortium name="The Broad Institute Genome Sequencing Center for Infectious Disease"/>
            <person name="Wu L."/>
            <person name="Ma J."/>
        </authorList>
    </citation>
    <scope>NUCLEOTIDE SEQUENCE [LARGE SCALE GENOMIC DNA]</scope>
    <source>
        <strain evidence="4">CGMCC 1.12237</strain>
    </source>
</reference>
<sequence length="725" mass="80247">MNSKNRRSTRFIIVIALMIISLAIPPFPSPSIAVTQQQDLPESFELTATKAKTIARVTGPTLEGETIPNPNQTHERWGLRATDLGVIWDATTDPNDKKVMIAFGDSWDDGWGGSGGGGTYEGWRANVLAISHDTDLSDGLAFSSMITEEGRDDYAKEILFSEKDISGTGDGTVIPNAGVTVGDRHYIHYFQLRNWNNWTINHAGIAYSDDEGQTWTYSDVKWETDSNFGFASFIKEDGYVYMIGSRTDRKYAAHIARVPEEDMLVKESYEYWNGSDWVNDESASVSIIDAPMSEMSIMYNSYYDKYILMYLNINSYAMVIRTSDHLTHGWSEEVTVATGAEFPQLYGGYMHPWSMDGKDLYFVMSLWQPYNVVLMHSTLDVKRAKVNLLEDPSFEKQTTHEVSSPWILEGEEKGGIDLSTGAAYSGYNNLYLRNDGGWNAFKQSVDVEPNTDYKFEGWIRTSPNNVAGFFGVRDSAGGILSELQFGHHAGYEKLTVRFNSGENEQVTIFTGMHAVNGDTWIQADAYSLSETDINPPKITLLGDATMEVAVGDTFIDPGATAIDEFDGDISDKIRVTGKVDTNFIGTYTLTYDVVDTDENEAETVRRTVIVTGEDYKVTNPVFKDAEGNEISKLPKKGLVTASADVSNHTHEEQTVTVVIALYNKKGEIVNISGLTKAIPAGVKETITGGFMMPGNNSGYEIRIFVAESLTDLDAPLSNIASLGQK</sequence>
<feature type="domain" description="DUF4185" evidence="1">
    <location>
        <begin position="70"/>
        <end position="376"/>
    </location>
</feature>
<dbReference type="InterPro" id="IPR032179">
    <property type="entry name" value="Cry22Aa_Ig-like"/>
</dbReference>
<dbReference type="CDD" id="cd15482">
    <property type="entry name" value="Sialidase_non-viral"/>
    <property type="match status" value="1"/>
</dbReference>
<dbReference type="InterPro" id="IPR013783">
    <property type="entry name" value="Ig-like_fold"/>
</dbReference>
<dbReference type="RefSeq" id="WP_382349816.1">
    <property type="nucleotide sequence ID" value="NZ_JBHSMC010000010.1"/>
</dbReference>
<evidence type="ECO:0000313" key="4">
    <source>
        <dbReference type="Proteomes" id="UP001596147"/>
    </source>
</evidence>